<dbReference type="EMBL" id="NMUH01012062">
    <property type="protein sequence ID" value="MQM22056.1"/>
    <property type="molecule type" value="Genomic_DNA"/>
</dbReference>
<feature type="non-terminal residue" evidence="1">
    <location>
        <position position="25"/>
    </location>
</feature>
<protein>
    <submittedName>
        <fullName evidence="1">Uncharacterized protein</fullName>
    </submittedName>
</protein>
<dbReference type="Proteomes" id="UP000652761">
    <property type="component" value="Unassembled WGS sequence"/>
</dbReference>
<evidence type="ECO:0000313" key="1">
    <source>
        <dbReference type="EMBL" id="MQM22056.1"/>
    </source>
</evidence>
<reference evidence="1" key="1">
    <citation type="submission" date="2017-07" db="EMBL/GenBank/DDBJ databases">
        <title>Taro Niue Genome Assembly and Annotation.</title>
        <authorList>
            <person name="Atibalentja N."/>
            <person name="Keating K."/>
            <person name="Fields C.J."/>
        </authorList>
    </citation>
    <scope>NUCLEOTIDE SEQUENCE</scope>
    <source>
        <strain evidence="1">Niue_2</strain>
        <tissue evidence="1">Leaf</tissue>
    </source>
</reference>
<proteinExistence type="predicted"/>
<dbReference type="AlphaFoldDB" id="A0A843XRY3"/>
<evidence type="ECO:0000313" key="2">
    <source>
        <dbReference type="Proteomes" id="UP000652761"/>
    </source>
</evidence>
<accession>A0A843XRY3</accession>
<comment type="caution">
    <text evidence="1">The sequence shown here is derived from an EMBL/GenBank/DDBJ whole genome shotgun (WGS) entry which is preliminary data.</text>
</comment>
<sequence length="25" mass="3077">MWEIFHKLRMDYDTYPPVAAPLRLI</sequence>
<keyword evidence="2" id="KW-1185">Reference proteome</keyword>
<organism evidence="1 2">
    <name type="scientific">Colocasia esculenta</name>
    <name type="common">Wild taro</name>
    <name type="synonym">Arum esculentum</name>
    <dbReference type="NCBI Taxonomy" id="4460"/>
    <lineage>
        <taxon>Eukaryota</taxon>
        <taxon>Viridiplantae</taxon>
        <taxon>Streptophyta</taxon>
        <taxon>Embryophyta</taxon>
        <taxon>Tracheophyta</taxon>
        <taxon>Spermatophyta</taxon>
        <taxon>Magnoliopsida</taxon>
        <taxon>Liliopsida</taxon>
        <taxon>Araceae</taxon>
        <taxon>Aroideae</taxon>
        <taxon>Colocasieae</taxon>
        <taxon>Colocasia</taxon>
    </lineage>
</organism>
<name>A0A843XRY3_COLES</name>
<gene>
    <name evidence="1" type="ORF">Taro_055104</name>
</gene>